<keyword evidence="1" id="KW-1133">Transmembrane helix</keyword>
<sequence>MSQIYRKKSNLVAISLFLFILGLAMTLSIFVGKGEQLPFDIWSGVIFHDVVGKLFHYITDLGSRRVVIVFTLLIVGFLLVKRAWLAASMMFLGVYFGNELNEAIKGIVKRDRPSSIESIHDAGYSFPSGHAMVAVICYSLAAYFVTRYIQSETFKLLISISTFILVFFIGITRYILSAHYLTDVIGGFLFGIVFVMVWIALHRVLSTLRLFSPPRDREENIL</sequence>
<keyword evidence="4" id="KW-1185">Reference proteome</keyword>
<evidence type="ECO:0000256" key="1">
    <source>
        <dbReference type="SAM" id="Phobius"/>
    </source>
</evidence>
<protein>
    <recommendedName>
        <fullName evidence="2">Phosphatidic acid phosphatase type 2/haloperoxidase domain-containing protein</fullName>
    </recommendedName>
</protein>
<feature type="transmembrane region" description="Helical" evidence="1">
    <location>
        <begin position="67"/>
        <end position="96"/>
    </location>
</feature>
<dbReference type="PANTHER" id="PTHR14969">
    <property type="entry name" value="SPHINGOSINE-1-PHOSPHATE PHOSPHOHYDROLASE"/>
    <property type="match status" value="1"/>
</dbReference>
<gene>
    <name evidence="3" type="ORF">N782_18125</name>
</gene>
<dbReference type="PANTHER" id="PTHR14969:SF13">
    <property type="entry name" value="AT30094P"/>
    <property type="match status" value="1"/>
</dbReference>
<dbReference type="SUPFAM" id="SSF48317">
    <property type="entry name" value="Acid phosphatase/Vanadium-dependent haloperoxidase"/>
    <property type="match status" value="1"/>
</dbReference>
<proteinExistence type="predicted"/>
<dbReference type="Gene3D" id="1.20.144.10">
    <property type="entry name" value="Phosphatidic acid phosphatase type 2/haloperoxidase"/>
    <property type="match status" value="2"/>
</dbReference>
<evidence type="ECO:0000313" key="4">
    <source>
        <dbReference type="Proteomes" id="UP000030147"/>
    </source>
</evidence>
<dbReference type="InterPro" id="IPR036938">
    <property type="entry name" value="PAP2/HPO_sf"/>
</dbReference>
<evidence type="ECO:0000259" key="2">
    <source>
        <dbReference type="SMART" id="SM00014"/>
    </source>
</evidence>
<accession>A0A0A2T6Z0</accession>
<keyword evidence="1" id="KW-0472">Membrane</keyword>
<feature type="transmembrane region" description="Helical" evidence="1">
    <location>
        <begin position="156"/>
        <end position="176"/>
    </location>
</feature>
<feature type="transmembrane region" description="Helical" evidence="1">
    <location>
        <begin position="12"/>
        <end position="31"/>
    </location>
</feature>
<feature type="domain" description="Phosphatidic acid phosphatase type 2/haloperoxidase" evidence="2">
    <location>
        <begin position="86"/>
        <end position="199"/>
    </location>
</feature>
<dbReference type="AlphaFoldDB" id="A0A0A2T6Z0"/>
<dbReference type="InterPro" id="IPR000326">
    <property type="entry name" value="PAP2/HPO"/>
</dbReference>
<dbReference type="CDD" id="cd03392">
    <property type="entry name" value="PAP2_like_2"/>
    <property type="match status" value="1"/>
</dbReference>
<feature type="transmembrane region" description="Helical" evidence="1">
    <location>
        <begin position="37"/>
        <end position="55"/>
    </location>
</feature>
<organism evidence="3 4">
    <name type="scientific">Pontibacillus yanchengensis Y32</name>
    <dbReference type="NCBI Taxonomy" id="1385514"/>
    <lineage>
        <taxon>Bacteria</taxon>
        <taxon>Bacillati</taxon>
        <taxon>Bacillota</taxon>
        <taxon>Bacilli</taxon>
        <taxon>Bacillales</taxon>
        <taxon>Bacillaceae</taxon>
        <taxon>Pontibacillus</taxon>
    </lineage>
</organism>
<keyword evidence="1" id="KW-0812">Transmembrane</keyword>
<dbReference type="OrthoDB" id="9789113at2"/>
<name>A0A0A2T6Z0_9BACI</name>
<dbReference type="STRING" id="1385514.N782_18125"/>
<dbReference type="EMBL" id="AVBF01000057">
    <property type="protein sequence ID" value="KGP71577.1"/>
    <property type="molecule type" value="Genomic_DNA"/>
</dbReference>
<evidence type="ECO:0000313" key="3">
    <source>
        <dbReference type="EMBL" id="KGP71577.1"/>
    </source>
</evidence>
<dbReference type="RefSeq" id="WP_036822519.1">
    <property type="nucleotide sequence ID" value="NZ_AVBF01000057.1"/>
</dbReference>
<dbReference type="SMART" id="SM00014">
    <property type="entry name" value="acidPPc"/>
    <property type="match status" value="1"/>
</dbReference>
<reference evidence="3 4" key="1">
    <citation type="journal article" date="2015" name="Stand. Genomic Sci.">
        <title>High quality draft genome sequence of the moderately halophilic bacterium Pontibacillus yanchengensis Y32(T) and comparison among Pontibacillus genomes.</title>
        <authorList>
            <person name="Huang J."/>
            <person name="Qiao Z.X."/>
            <person name="Tang J.W."/>
            <person name="Wang G."/>
        </authorList>
    </citation>
    <scope>NUCLEOTIDE SEQUENCE [LARGE SCALE GENOMIC DNA]</scope>
    <source>
        <strain evidence="3 4">Y32</strain>
    </source>
</reference>
<feature type="transmembrane region" description="Helical" evidence="1">
    <location>
        <begin position="188"/>
        <end position="205"/>
    </location>
</feature>
<dbReference type="Pfam" id="PF01569">
    <property type="entry name" value="PAP2"/>
    <property type="match status" value="1"/>
</dbReference>
<dbReference type="Proteomes" id="UP000030147">
    <property type="component" value="Unassembled WGS sequence"/>
</dbReference>
<dbReference type="eggNOG" id="COG0671">
    <property type="taxonomic scope" value="Bacteria"/>
</dbReference>
<comment type="caution">
    <text evidence="3">The sequence shown here is derived from an EMBL/GenBank/DDBJ whole genome shotgun (WGS) entry which is preliminary data.</text>
</comment>
<feature type="transmembrane region" description="Helical" evidence="1">
    <location>
        <begin position="131"/>
        <end position="149"/>
    </location>
</feature>